<name>A0A811VJ06_CERCA</name>
<dbReference type="Proteomes" id="UP000606786">
    <property type="component" value="Unassembled WGS sequence"/>
</dbReference>
<feature type="region of interest" description="Disordered" evidence="1">
    <location>
        <begin position="1"/>
        <end position="38"/>
    </location>
</feature>
<evidence type="ECO:0000256" key="1">
    <source>
        <dbReference type="SAM" id="MobiDB-lite"/>
    </source>
</evidence>
<organism evidence="2 3">
    <name type="scientific">Ceratitis capitata</name>
    <name type="common">Mediterranean fruit fly</name>
    <name type="synonym">Tephritis capitata</name>
    <dbReference type="NCBI Taxonomy" id="7213"/>
    <lineage>
        <taxon>Eukaryota</taxon>
        <taxon>Metazoa</taxon>
        <taxon>Ecdysozoa</taxon>
        <taxon>Arthropoda</taxon>
        <taxon>Hexapoda</taxon>
        <taxon>Insecta</taxon>
        <taxon>Pterygota</taxon>
        <taxon>Neoptera</taxon>
        <taxon>Endopterygota</taxon>
        <taxon>Diptera</taxon>
        <taxon>Brachycera</taxon>
        <taxon>Muscomorpha</taxon>
        <taxon>Tephritoidea</taxon>
        <taxon>Tephritidae</taxon>
        <taxon>Ceratitis</taxon>
        <taxon>Ceratitis</taxon>
    </lineage>
</organism>
<reference evidence="2" key="1">
    <citation type="submission" date="2020-11" db="EMBL/GenBank/DDBJ databases">
        <authorList>
            <person name="Whitehead M."/>
        </authorList>
    </citation>
    <scope>NUCLEOTIDE SEQUENCE</scope>
    <source>
        <strain evidence="2">EGII</strain>
    </source>
</reference>
<evidence type="ECO:0000313" key="2">
    <source>
        <dbReference type="EMBL" id="CAD7014219.1"/>
    </source>
</evidence>
<sequence length="127" mass="13850">MKDREAGCQLQSDKASAKGKVNNQQNVPNQTTERRFSRKDGMRRDVLASLRICVCGVVFSTACSCLLSTHTHKYSCACVCVRVQSLHHTCSCQRQPTAAALHTNLCECVCACVLVHVCAGNKGQYDG</sequence>
<dbReference type="EMBL" id="CAJHJT010000056">
    <property type="protein sequence ID" value="CAD7014219.1"/>
    <property type="molecule type" value="Genomic_DNA"/>
</dbReference>
<protein>
    <submittedName>
        <fullName evidence="2">(Mediterranean fruit fly) hypothetical protein</fullName>
    </submittedName>
</protein>
<dbReference type="AlphaFoldDB" id="A0A811VJ06"/>
<feature type="compositionally biased region" description="Low complexity" evidence="1">
    <location>
        <begin position="21"/>
        <end position="30"/>
    </location>
</feature>
<comment type="caution">
    <text evidence="2">The sequence shown here is derived from an EMBL/GenBank/DDBJ whole genome shotgun (WGS) entry which is preliminary data.</text>
</comment>
<accession>A0A811VJ06</accession>
<gene>
    <name evidence="2" type="ORF">CCAP1982_LOCUS22222</name>
</gene>
<evidence type="ECO:0000313" key="3">
    <source>
        <dbReference type="Proteomes" id="UP000606786"/>
    </source>
</evidence>
<keyword evidence="3" id="KW-1185">Reference proteome</keyword>
<proteinExistence type="predicted"/>